<evidence type="ECO:0000256" key="1">
    <source>
        <dbReference type="SAM" id="MobiDB-lite"/>
    </source>
</evidence>
<feature type="compositionally biased region" description="Basic and acidic residues" evidence="1">
    <location>
        <begin position="144"/>
        <end position="162"/>
    </location>
</feature>
<name>A0A1I7S622_BURXY</name>
<evidence type="ECO:0000313" key="2">
    <source>
        <dbReference type="EMBL" id="CAD5208655.1"/>
    </source>
</evidence>
<feature type="region of interest" description="Disordered" evidence="1">
    <location>
        <begin position="144"/>
        <end position="178"/>
    </location>
</feature>
<accession>A0A1I7S622</accession>
<proteinExistence type="predicted"/>
<dbReference type="AlphaFoldDB" id="A0A1I7S622"/>
<evidence type="ECO:0000313" key="5">
    <source>
        <dbReference type="WBParaSite" id="BXY_0845800.1"/>
    </source>
</evidence>
<protein>
    <submittedName>
        <fullName evidence="2">(pine wood nematode) hypothetical protein</fullName>
    </submittedName>
</protein>
<dbReference type="Proteomes" id="UP000659654">
    <property type="component" value="Unassembled WGS sequence"/>
</dbReference>
<dbReference type="SMR" id="A0A1I7S622"/>
<keyword evidence="4" id="KW-1185">Reference proteome</keyword>
<dbReference type="Proteomes" id="UP000582659">
    <property type="component" value="Unassembled WGS sequence"/>
</dbReference>
<feature type="region of interest" description="Disordered" evidence="1">
    <location>
        <begin position="1"/>
        <end position="32"/>
    </location>
</feature>
<dbReference type="Proteomes" id="UP000095284">
    <property type="component" value="Unplaced"/>
</dbReference>
<feature type="compositionally biased region" description="Basic residues" evidence="1">
    <location>
        <begin position="163"/>
        <end position="172"/>
    </location>
</feature>
<gene>
    <name evidence="2" type="ORF">BXYJ_LOCUS891</name>
</gene>
<reference evidence="2" key="2">
    <citation type="submission" date="2020-09" db="EMBL/GenBank/DDBJ databases">
        <authorList>
            <person name="Kikuchi T."/>
        </authorList>
    </citation>
    <scope>NUCLEOTIDE SEQUENCE</scope>
    <source>
        <strain evidence="2">Ka4C1</strain>
    </source>
</reference>
<organism evidence="3 5">
    <name type="scientific">Bursaphelenchus xylophilus</name>
    <name type="common">Pinewood nematode worm</name>
    <name type="synonym">Aphelenchoides xylophilus</name>
    <dbReference type="NCBI Taxonomy" id="6326"/>
    <lineage>
        <taxon>Eukaryota</taxon>
        <taxon>Metazoa</taxon>
        <taxon>Ecdysozoa</taxon>
        <taxon>Nematoda</taxon>
        <taxon>Chromadorea</taxon>
        <taxon>Rhabditida</taxon>
        <taxon>Tylenchina</taxon>
        <taxon>Tylenchomorpha</taxon>
        <taxon>Aphelenchoidea</taxon>
        <taxon>Aphelenchoididae</taxon>
        <taxon>Bursaphelenchus</taxon>
    </lineage>
</organism>
<dbReference type="OrthoDB" id="10547285at2759"/>
<sequence length="293" mass="34187">MEQPRTLTPQDNLSKTYAEHISLASRPHSGQESRLYWNGVGNDMTRPFSTKHDEYKRVEAEFLRLIEMDYHGIFTSENNENAHPVSSNNTPVISQPEVARRDSFRGPSPQKSVQIPQRDEELDEVIVDKLMLNREKMRRAEDWAMASERADGHGKKREERLEKHSKRPRSKATKSTSRVTDEILTDLYQIRQDYKRGLSMESEALKNIGRAYLESRLASRQSRPVYSDVPIISPRSSDDYYTIPSRRPISEPVLKDYKYKRASELERELKHYQHVLSALPRPASTLPPLRYRY</sequence>
<feature type="region of interest" description="Disordered" evidence="1">
    <location>
        <begin position="98"/>
        <end position="117"/>
    </location>
</feature>
<dbReference type="WBParaSite" id="BXY_0845800.1">
    <property type="protein sequence ID" value="BXY_0845800.1"/>
    <property type="gene ID" value="BXY_0845800"/>
</dbReference>
<evidence type="ECO:0000313" key="4">
    <source>
        <dbReference type="Proteomes" id="UP000659654"/>
    </source>
</evidence>
<dbReference type="EMBL" id="CAJFDI010000001">
    <property type="protein sequence ID" value="CAD5208655.1"/>
    <property type="molecule type" value="Genomic_DNA"/>
</dbReference>
<feature type="compositionally biased region" description="Polar residues" evidence="1">
    <location>
        <begin position="1"/>
        <end position="15"/>
    </location>
</feature>
<reference evidence="5" key="1">
    <citation type="submission" date="2016-11" db="UniProtKB">
        <authorList>
            <consortium name="WormBaseParasite"/>
        </authorList>
    </citation>
    <scope>IDENTIFICATION</scope>
</reference>
<dbReference type="EMBL" id="CAJFCV020000001">
    <property type="protein sequence ID" value="CAG9082362.1"/>
    <property type="molecule type" value="Genomic_DNA"/>
</dbReference>
<evidence type="ECO:0000313" key="3">
    <source>
        <dbReference type="Proteomes" id="UP000095284"/>
    </source>
</evidence>